<dbReference type="RefSeq" id="WP_203703166.1">
    <property type="nucleotide sequence ID" value="NZ_BAAALU010000001.1"/>
</dbReference>
<sequence>MPPLLVLPDNTVLINFARLKRMDLLARLARHGAWCASVADECDRSAKMPGLEAMSDAHAIFGEPLRPENRVEHVMTQALRTRLARPGDARLRHLGEAETLAIMSCRQLKGIFASDDSAVPVLAHEQGIRVVTTFDLLRVA</sequence>
<proteinExistence type="predicted"/>
<dbReference type="Proteomes" id="UP000624325">
    <property type="component" value="Unassembled WGS sequence"/>
</dbReference>
<comment type="caution">
    <text evidence="1">The sequence shown here is derived from an EMBL/GenBank/DDBJ whole genome shotgun (WGS) entry which is preliminary data.</text>
</comment>
<evidence type="ECO:0000313" key="2">
    <source>
        <dbReference type="Proteomes" id="UP000624325"/>
    </source>
</evidence>
<dbReference type="EMBL" id="BONC01000020">
    <property type="protein sequence ID" value="GIF57103.1"/>
    <property type="molecule type" value="Genomic_DNA"/>
</dbReference>
<gene>
    <name evidence="1" type="ORF">Air01nite_31980</name>
</gene>
<evidence type="ECO:0000313" key="1">
    <source>
        <dbReference type="EMBL" id="GIF57103.1"/>
    </source>
</evidence>
<accession>A0ABQ4C2U9</accession>
<organism evidence="1 2">
    <name type="scientific">Asanoa iriomotensis</name>
    <dbReference type="NCBI Taxonomy" id="234613"/>
    <lineage>
        <taxon>Bacteria</taxon>
        <taxon>Bacillati</taxon>
        <taxon>Actinomycetota</taxon>
        <taxon>Actinomycetes</taxon>
        <taxon>Micromonosporales</taxon>
        <taxon>Micromonosporaceae</taxon>
        <taxon>Asanoa</taxon>
    </lineage>
</organism>
<reference evidence="1 2" key="1">
    <citation type="submission" date="2021-01" db="EMBL/GenBank/DDBJ databases">
        <title>Whole genome shotgun sequence of Asanoa iriomotensis NBRC 100142.</title>
        <authorList>
            <person name="Komaki H."/>
            <person name="Tamura T."/>
        </authorList>
    </citation>
    <scope>NUCLEOTIDE SEQUENCE [LARGE SCALE GENOMIC DNA]</scope>
    <source>
        <strain evidence="1 2">NBRC 100142</strain>
    </source>
</reference>
<protein>
    <recommendedName>
        <fullName evidence="3">PIN domain-containing protein</fullName>
    </recommendedName>
</protein>
<name>A0ABQ4C2U9_9ACTN</name>
<keyword evidence="2" id="KW-1185">Reference proteome</keyword>
<evidence type="ECO:0008006" key="3">
    <source>
        <dbReference type="Google" id="ProtNLM"/>
    </source>
</evidence>